<proteinExistence type="predicted"/>
<sequence length="403" mass="45435">MCTRRKENKLKMASSSPHYGREDHLSLPDPGQSTTEIPPPTQTRYDFFTHLYQSLPLELVEAIEDATVEVLDAELQLRAKGDYDLEMKPTVLYIVDTMDTLSVLGGQPAETVSGDANQRIMAVMKQVSRHTWHFRSLDHFLQLHLKFVQRVPWTNVCITITRAEAETFAHERCFFMFHPEKEEDEWTTGWGCNLCHLRQLLDVAVMGGGYVHEPVRRSPRSGWRDPEAFTTWSQGALFGIGGVWDFGDWRGARNAAREAAYAGLLVPAIQESLTTRDYADLSRPHVRGLEQAVIGPLTPGGSAGPDQILFSLEGPLGRLEWAAFGKTKLFGALVPGEVLRPSQPRRLSESGRKLRQLIRGVVFVKLVKQLESNWPPCTCGQGWFGCTVKHYREWLAEFSDESP</sequence>
<dbReference type="AlphaFoldDB" id="A0AAN7T7J1"/>
<evidence type="ECO:0000256" key="1">
    <source>
        <dbReference type="SAM" id="MobiDB-lite"/>
    </source>
</evidence>
<dbReference type="Proteomes" id="UP001310890">
    <property type="component" value="Unassembled WGS sequence"/>
</dbReference>
<name>A0AAN7T7J1_9PEZI</name>
<accession>A0AAN7T7J1</accession>
<protein>
    <submittedName>
        <fullName evidence="2">Uncharacterized protein</fullName>
    </submittedName>
</protein>
<evidence type="ECO:0000313" key="2">
    <source>
        <dbReference type="EMBL" id="KAK5105709.1"/>
    </source>
</evidence>
<gene>
    <name evidence="2" type="ORF">LTR62_002344</name>
</gene>
<comment type="caution">
    <text evidence="2">The sequence shown here is derived from an EMBL/GenBank/DDBJ whole genome shotgun (WGS) entry which is preliminary data.</text>
</comment>
<feature type="region of interest" description="Disordered" evidence="1">
    <location>
        <begin position="1"/>
        <end position="40"/>
    </location>
</feature>
<organism evidence="2 3">
    <name type="scientific">Meristemomyces frigidus</name>
    <dbReference type="NCBI Taxonomy" id="1508187"/>
    <lineage>
        <taxon>Eukaryota</taxon>
        <taxon>Fungi</taxon>
        <taxon>Dikarya</taxon>
        <taxon>Ascomycota</taxon>
        <taxon>Pezizomycotina</taxon>
        <taxon>Dothideomycetes</taxon>
        <taxon>Dothideomycetidae</taxon>
        <taxon>Mycosphaerellales</taxon>
        <taxon>Teratosphaeriaceae</taxon>
        <taxon>Meristemomyces</taxon>
    </lineage>
</organism>
<reference evidence="2" key="1">
    <citation type="submission" date="2023-08" db="EMBL/GenBank/DDBJ databases">
        <title>Black Yeasts Isolated from many extreme environments.</title>
        <authorList>
            <person name="Coleine C."/>
            <person name="Stajich J.E."/>
            <person name="Selbmann L."/>
        </authorList>
    </citation>
    <scope>NUCLEOTIDE SEQUENCE</scope>
    <source>
        <strain evidence="2">CCFEE 5401</strain>
    </source>
</reference>
<dbReference type="EMBL" id="JAVRRL010000164">
    <property type="protein sequence ID" value="KAK5105709.1"/>
    <property type="molecule type" value="Genomic_DNA"/>
</dbReference>
<evidence type="ECO:0000313" key="3">
    <source>
        <dbReference type="Proteomes" id="UP001310890"/>
    </source>
</evidence>